<evidence type="ECO:0000313" key="2">
    <source>
        <dbReference type="EMBL" id="KAG5451788.1"/>
    </source>
</evidence>
<sequence>MVTSLINPGLLLRETLQKITDSDSDSDSSEPKTRSEQAITLSGRRTLPEPNFPQNSFQSSKHMSAKPKEALTDVRSRQSQVYCHLRGARSEKNSGSTAVNSGGTSINR</sequence>
<reference evidence="2 3" key="2">
    <citation type="journal article" date="2021" name="Genomics">
        <title>High-quality reference genome for Clonorchis sinensis.</title>
        <authorList>
            <person name="Young N.D."/>
            <person name="Stroehlein A.J."/>
            <person name="Kinkar L."/>
            <person name="Wang T."/>
            <person name="Sohn W.M."/>
            <person name="Chang B.C.H."/>
            <person name="Kaur P."/>
            <person name="Weisz D."/>
            <person name="Dudchenko O."/>
            <person name="Aiden E.L."/>
            <person name="Korhonen P.K."/>
            <person name="Gasser R.B."/>
        </authorList>
    </citation>
    <scope>NUCLEOTIDE SEQUENCE [LARGE SCALE GENOMIC DNA]</scope>
    <source>
        <strain evidence="2">Cs-k2</strain>
    </source>
</reference>
<accession>A0A419Q5N5</accession>
<reference evidence="2 3" key="1">
    <citation type="journal article" date="2018" name="Biotechnol. Adv.">
        <title>Improved genomic resources and new bioinformatic workflow for the carcinogenic parasite Clonorchis sinensis: Biotechnological implications.</title>
        <authorList>
            <person name="Wang D."/>
            <person name="Korhonen P.K."/>
            <person name="Gasser R.B."/>
            <person name="Young N.D."/>
        </authorList>
    </citation>
    <scope>NUCLEOTIDE SEQUENCE [LARGE SCALE GENOMIC DNA]</scope>
    <source>
        <strain evidence="2">Cs-k2</strain>
    </source>
</reference>
<keyword evidence="3" id="KW-1185">Reference proteome</keyword>
<name>A0A419Q5N5_CLOSI</name>
<feature type="region of interest" description="Disordered" evidence="1">
    <location>
        <begin position="18"/>
        <end position="108"/>
    </location>
</feature>
<dbReference type="AlphaFoldDB" id="A0A419Q5N5"/>
<evidence type="ECO:0000256" key="1">
    <source>
        <dbReference type="SAM" id="MobiDB-lite"/>
    </source>
</evidence>
<proteinExistence type="predicted"/>
<dbReference type="EMBL" id="NIRI02000042">
    <property type="protein sequence ID" value="KAG5451788.1"/>
    <property type="molecule type" value="Genomic_DNA"/>
</dbReference>
<dbReference type="Proteomes" id="UP000286415">
    <property type="component" value="Unassembled WGS sequence"/>
</dbReference>
<evidence type="ECO:0000313" key="3">
    <source>
        <dbReference type="Proteomes" id="UP000286415"/>
    </source>
</evidence>
<feature type="compositionally biased region" description="Basic and acidic residues" evidence="1">
    <location>
        <begin position="66"/>
        <end position="76"/>
    </location>
</feature>
<feature type="compositionally biased region" description="Polar residues" evidence="1">
    <location>
        <begin position="52"/>
        <end position="62"/>
    </location>
</feature>
<protein>
    <submittedName>
        <fullName evidence="2">Uncharacterized protein</fullName>
    </submittedName>
</protein>
<comment type="caution">
    <text evidence="2">The sequence shown here is derived from an EMBL/GenBank/DDBJ whole genome shotgun (WGS) entry which is preliminary data.</text>
</comment>
<dbReference type="InParanoid" id="A0A419Q5N5"/>
<organism evidence="2 3">
    <name type="scientific">Clonorchis sinensis</name>
    <name type="common">Chinese liver fluke</name>
    <dbReference type="NCBI Taxonomy" id="79923"/>
    <lineage>
        <taxon>Eukaryota</taxon>
        <taxon>Metazoa</taxon>
        <taxon>Spiralia</taxon>
        <taxon>Lophotrochozoa</taxon>
        <taxon>Platyhelminthes</taxon>
        <taxon>Trematoda</taxon>
        <taxon>Digenea</taxon>
        <taxon>Opisthorchiida</taxon>
        <taxon>Opisthorchiata</taxon>
        <taxon>Opisthorchiidae</taxon>
        <taxon>Clonorchis</taxon>
    </lineage>
</organism>
<feature type="compositionally biased region" description="Polar residues" evidence="1">
    <location>
        <begin position="93"/>
        <end position="108"/>
    </location>
</feature>
<gene>
    <name evidence="2" type="ORF">CSKR_108353</name>
</gene>